<feature type="domain" description="Gamma-glutamylcyclotransferase AIG2-like" evidence="1">
    <location>
        <begin position="6"/>
        <end position="123"/>
    </location>
</feature>
<keyword evidence="3" id="KW-1185">Reference proteome</keyword>
<dbReference type="InterPro" id="IPR009288">
    <property type="entry name" value="AIG2-like_dom"/>
</dbReference>
<dbReference type="Pfam" id="PF06094">
    <property type="entry name" value="GGACT"/>
    <property type="match status" value="1"/>
</dbReference>
<gene>
    <name evidence="2" type="ORF">FHS16_004324</name>
</gene>
<protein>
    <submittedName>
        <fullName evidence="2">Gamma-glutamylcyclotransferase (GGCT)/AIG2-like uncharacterized protein YtfP</fullName>
    </submittedName>
</protein>
<evidence type="ECO:0000313" key="2">
    <source>
        <dbReference type="EMBL" id="MBB3154242.1"/>
    </source>
</evidence>
<dbReference type="InterPro" id="IPR036568">
    <property type="entry name" value="GGCT-like_sf"/>
</dbReference>
<dbReference type="Proteomes" id="UP000518605">
    <property type="component" value="Unassembled WGS sequence"/>
</dbReference>
<keyword evidence="2" id="KW-0808">Transferase</keyword>
<sequence>MSSLFVFVYGSLLPGQSNHHIIFPHLLACKEGWIAARLVDCGAYPAAVRDEIAIRRNSIIRGQWIAVDRAGVAAMDRLEEFYGIEEQNDYERVWLPDAKDATIAGWSYVWESTRGYPVVGLDYWPDYQAGKQRHRE</sequence>
<dbReference type="GO" id="GO:0016740">
    <property type="term" value="F:transferase activity"/>
    <property type="evidence" value="ECO:0007669"/>
    <property type="project" value="UniProtKB-KW"/>
</dbReference>
<organism evidence="2 3">
    <name type="scientific">Paenibacillus endophyticus</name>
    <dbReference type="NCBI Taxonomy" id="1294268"/>
    <lineage>
        <taxon>Bacteria</taxon>
        <taxon>Bacillati</taxon>
        <taxon>Bacillota</taxon>
        <taxon>Bacilli</taxon>
        <taxon>Bacillales</taxon>
        <taxon>Paenibacillaceae</taxon>
        <taxon>Paenibacillus</taxon>
    </lineage>
</organism>
<comment type="caution">
    <text evidence="2">The sequence shown here is derived from an EMBL/GenBank/DDBJ whole genome shotgun (WGS) entry which is preliminary data.</text>
</comment>
<reference evidence="2 3" key="1">
    <citation type="submission" date="2020-08" db="EMBL/GenBank/DDBJ databases">
        <title>Genomic Encyclopedia of Type Strains, Phase III (KMG-III): the genomes of soil and plant-associated and newly described type strains.</title>
        <authorList>
            <person name="Whitman W."/>
        </authorList>
    </citation>
    <scope>NUCLEOTIDE SEQUENCE [LARGE SCALE GENOMIC DNA]</scope>
    <source>
        <strain evidence="2 3">CECT 8234</strain>
    </source>
</reference>
<dbReference type="AlphaFoldDB" id="A0A7W5GCQ0"/>
<evidence type="ECO:0000313" key="3">
    <source>
        <dbReference type="Proteomes" id="UP000518605"/>
    </source>
</evidence>
<dbReference type="CDD" id="cd06661">
    <property type="entry name" value="GGCT_like"/>
    <property type="match status" value="1"/>
</dbReference>
<evidence type="ECO:0000259" key="1">
    <source>
        <dbReference type="Pfam" id="PF06094"/>
    </source>
</evidence>
<dbReference type="EMBL" id="JACHXW010000015">
    <property type="protein sequence ID" value="MBB3154242.1"/>
    <property type="molecule type" value="Genomic_DNA"/>
</dbReference>
<accession>A0A7W5GCQ0</accession>
<dbReference type="Gene3D" id="3.10.490.10">
    <property type="entry name" value="Gamma-glutamyl cyclotransferase-like"/>
    <property type="match status" value="1"/>
</dbReference>
<proteinExistence type="predicted"/>
<dbReference type="RefSeq" id="WP_183567330.1">
    <property type="nucleotide sequence ID" value="NZ_CBCSLB010000016.1"/>
</dbReference>
<name>A0A7W5GCQ0_9BACL</name>
<dbReference type="SUPFAM" id="SSF110857">
    <property type="entry name" value="Gamma-glutamyl cyclotransferase-like"/>
    <property type="match status" value="1"/>
</dbReference>
<dbReference type="InterPro" id="IPR013024">
    <property type="entry name" value="GGCT-like"/>
</dbReference>